<feature type="binding site" evidence="8">
    <location>
        <position position="165"/>
    </location>
    <ligand>
        <name>phosphoenolpyruvate</name>
        <dbReference type="ChEBI" id="CHEBI:58702"/>
    </ligand>
</feature>
<proteinExistence type="inferred from homology"/>
<dbReference type="PROSITE" id="PS00104">
    <property type="entry name" value="EPSP_SYNTHASE_1"/>
    <property type="match status" value="1"/>
</dbReference>
<dbReference type="EMBL" id="LKAJ01000001">
    <property type="protein sequence ID" value="KRG22611.1"/>
    <property type="molecule type" value="Genomic_DNA"/>
</dbReference>
<dbReference type="InterPro" id="IPR006264">
    <property type="entry name" value="EPSP_synthase"/>
</dbReference>
<comment type="subunit">
    <text evidence="8">Monomer.</text>
</comment>
<dbReference type="EMBL" id="LKAJ02000001">
    <property type="protein sequence ID" value="MCS5712024.1"/>
    <property type="molecule type" value="Genomic_DNA"/>
</dbReference>
<dbReference type="Pfam" id="PF00275">
    <property type="entry name" value="EPSP_synthase"/>
    <property type="match status" value="1"/>
</dbReference>
<evidence type="ECO:0000256" key="1">
    <source>
        <dbReference type="ARBA" id="ARBA00004811"/>
    </source>
</evidence>
<feature type="domain" description="Enolpyruvate transferase" evidence="9">
    <location>
        <begin position="6"/>
        <end position="416"/>
    </location>
</feature>
<comment type="caution">
    <text evidence="8">Lacks conserved residue(s) required for the propagation of feature annotation.</text>
</comment>
<dbReference type="SUPFAM" id="SSF55205">
    <property type="entry name" value="EPT/RTPC-like"/>
    <property type="match status" value="1"/>
</dbReference>
<dbReference type="PANTHER" id="PTHR21090">
    <property type="entry name" value="AROM/DEHYDROQUINATE SYNTHASE"/>
    <property type="match status" value="1"/>
</dbReference>
<sequence length="432" mass="45778">MYLVVSPGGTLRGETTIPGDKSISHRALILGALAQGPTIIEGFLASEDCLATLNILQLLGVNITWQNTQLIVNGQGLDALREPLDVLDCGNSGTSMRLLAGLLSAQPFASTLVGDQSLSKRPMARVVSPLSQMGAKIVGHVAPLIIKPCDGLQAIRYEMPVASAQVKSCLLLAGLYANGETIITEKVASRDHTERLLRYLGADITTQKNQIRLNPQAILNGKALSIPADISSAAFFIAGASATPGAHILLKGIGINPTRMGLIHILQAMGAEITLHEKRYAGFEPIADIEVKGITLQGIEVPEKWVVSAIDEFPVLFIAAAFAQGETRFSGLAELRHKETDRIAMMAAGMEKLGVTLAILPDGIIIRGSKITGGIVDSGGDHRIAMAFAIAALQASEPITVQHAQHIATSFPSFCDIANLLGLSMIQEDNHE</sequence>
<comment type="subcellular location">
    <subcellularLocation>
        <location evidence="8">Cytoplasm</location>
    </subcellularLocation>
</comment>
<comment type="pathway">
    <text evidence="1 8">Metabolic intermediate biosynthesis; chorismate biosynthesis; chorismate from D-erythrose 4-phosphate and phosphoenolpyruvate: step 6/7.</text>
</comment>
<dbReference type="CDD" id="cd01556">
    <property type="entry name" value="EPSP_synthase"/>
    <property type="match status" value="1"/>
</dbReference>
<evidence type="ECO:0000256" key="7">
    <source>
        <dbReference type="ARBA" id="ARBA00044633"/>
    </source>
</evidence>
<dbReference type="GO" id="GO:0005737">
    <property type="term" value="C:cytoplasm"/>
    <property type="evidence" value="ECO:0007669"/>
    <property type="project" value="UniProtKB-SubCell"/>
</dbReference>
<feature type="binding site" evidence="8">
    <location>
        <position position="22"/>
    </location>
    <ligand>
        <name>3-phosphoshikimate</name>
        <dbReference type="ChEBI" id="CHEBI:145989"/>
    </ligand>
</feature>
<dbReference type="NCBIfam" id="TIGR01356">
    <property type="entry name" value="aroA"/>
    <property type="match status" value="1"/>
</dbReference>
<gene>
    <name evidence="8 10" type="primary">aroA</name>
    <name evidence="10" type="ORF">HT99x_00149</name>
    <name evidence="11" type="ORF">HT99x_011325</name>
</gene>
<reference evidence="10" key="1">
    <citation type="submission" date="2015-09" db="EMBL/GenBank/DDBJ databases">
        <title>Draft Genome Sequences of Two Novel Amoeba-resistant Intranuclear Bacteria, Candidatus Berkiella cookevillensis and Candidatus Berkiella aquae.</title>
        <authorList>
            <person name="Mehari Y.T."/>
            <person name="Arivett B.A."/>
            <person name="Farone A.L."/>
            <person name="Gunderson J.H."/>
            <person name="Farone M.B."/>
        </authorList>
    </citation>
    <scope>NUCLEOTIDE SEQUENCE [LARGE SCALE GENOMIC DNA]</scope>
    <source>
        <strain evidence="10">HT99</strain>
    </source>
</reference>
<feature type="active site" description="Proton acceptor" evidence="8">
    <location>
        <position position="311"/>
    </location>
</feature>
<keyword evidence="3 8" id="KW-0963">Cytoplasm</keyword>
<reference evidence="11" key="3">
    <citation type="submission" date="2021-06" db="EMBL/GenBank/DDBJ databases">
        <title>Genomic Description and Analysis of Intracellular Bacteria, Candidatus Berkiella cookevillensis and Candidatus Berkiella aquae.</title>
        <authorList>
            <person name="Kidane D.T."/>
            <person name="Mehari Y.T."/>
            <person name="Rice F.C."/>
            <person name="Arivett B.A."/>
            <person name="Farone A.L."/>
            <person name="Berk S.G."/>
            <person name="Farone M.B."/>
        </authorList>
    </citation>
    <scope>NUCLEOTIDE SEQUENCE</scope>
    <source>
        <strain evidence="11">HT99</strain>
    </source>
</reference>
<evidence type="ECO:0000313" key="10">
    <source>
        <dbReference type="EMBL" id="KRG22611.1"/>
    </source>
</evidence>
<dbReference type="PATRIC" id="fig|1590043.3.peg.152"/>
<comment type="catalytic activity">
    <reaction evidence="7">
        <text>3-phosphoshikimate + phosphoenolpyruvate = 5-O-(1-carboxyvinyl)-3-phosphoshikimate + phosphate</text>
        <dbReference type="Rhea" id="RHEA:21256"/>
        <dbReference type="ChEBI" id="CHEBI:43474"/>
        <dbReference type="ChEBI" id="CHEBI:57701"/>
        <dbReference type="ChEBI" id="CHEBI:58702"/>
        <dbReference type="ChEBI" id="CHEBI:145989"/>
        <dbReference type="EC" id="2.5.1.19"/>
    </reaction>
    <physiologicalReaction direction="left-to-right" evidence="7">
        <dbReference type="Rhea" id="RHEA:21257"/>
    </physiologicalReaction>
</comment>
<dbReference type="Gene3D" id="3.65.10.10">
    <property type="entry name" value="Enolpyruvate transferase domain"/>
    <property type="match status" value="2"/>
</dbReference>
<keyword evidence="12" id="KW-1185">Reference proteome</keyword>
<dbReference type="HAMAP" id="MF_00210">
    <property type="entry name" value="EPSP_synth"/>
    <property type="match status" value="1"/>
</dbReference>
<feature type="binding site" evidence="8">
    <location>
        <position position="383"/>
    </location>
    <ligand>
        <name>phosphoenolpyruvate</name>
        <dbReference type="ChEBI" id="CHEBI:58702"/>
    </ligand>
</feature>
<dbReference type="OrthoDB" id="9809920at2"/>
<organism evidence="10">
    <name type="scientific">Candidatus Berkiella aquae</name>
    <dbReference type="NCBI Taxonomy" id="295108"/>
    <lineage>
        <taxon>Bacteria</taxon>
        <taxon>Pseudomonadati</taxon>
        <taxon>Pseudomonadota</taxon>
        <taxon>Gammaproteobacteria</taxon>
        <taxon>Candidatus Berkiellales</taxon>
        <taxon>Candidatus Berkiellaceae</taxon>
        <taxon>Candidatus Berkiella</taxon>
    </lineage>
</organism>
<keyword evidence="5 8" id="KW-0808">Transferase</keyword>
<evidence type="ECO:0000259" key="9">
    <source>
        <dbReference type="Pfam" id="PF00275"/>
    </source>
</evidence>
<feature type="binding site" evidence="8">
    <location>
        <position position="311"/>
    </location>
    <ligand>
        <name>3-phosphoshikimate</name>
        <dbReference type="ChEBI" id="CHEBI:145989"/>
    </ligand>
</feature>
<dbReference type="FunFam" id="3.65.10.10:FF:000005">
    <property type="entry name" value="3-phosphoshikimate 1-carboxyvinyltransferase"/>
    <property type="match status" value="1"/>
</dbReference>
<dbReference type="GO" id="GO:0009423">
    <property type="term" value="P:chorismate biosynthetic process"/>
    <property type="evidence" value="ECO:0007669"/>
    <property type="project" value="UniProtKB-UniRule"/>
</dbReference>
<feature type="binding site" evidence="8">
    <location>
        <position position="21"/>
    </location>
    <ligand>
        <name>phosphoenolpyruvate</name>
        <dbReference type="ChEBI" id="CHEBI:58702"/>
    </ligand>
</feature>
<dbReference type="PIRSF" id="PIRSF000505">
    <property type="entry name" value="EPSPS"/>
    <property type="match status" value="1"/>
</dbReference>
<feature type="binding site" evidence="8">
    <location>
        <position position="163"/>
    </location>
    <ligand>
        <name>3-phosphoshikimate</name>
        <dbReference type="ChEBI" id="CHEBI:145989"/>
    </ligand>
</feature>
<dbReference type="InterPro" id="IPR023193">
    <property type="entry name" value="EPSP_synthase_CS"/>
</dbReference>
<dbReference type="EC" id="2.5.1.19" evidence="8"/>
<evidence type="ECO:0000256" key="8">
    <source>
        <dbReference type="HAMAP-Rule" id="MF_00210"/>
    </source>
</evidence>
<feature type="binding site" evidence="8">
    <location>
        <position position="21"/>
    </location>
    <ligand>
        <name>3-phosphoshikimate</name>
        <dbReference type="ChEBI" id="CHEBI:145989"/>
    </ligand>
</feature>
<evidence type="ECO:0000313" key="12">
    <source>
        <dbReference type="Proteomes" id="UP000051497"/>
    </source>
</evidence>
<feature type="binding site" evidence="8">
    <location>
        <position position="342"/>
    </location>
    <ligand>
        <name>phosphoenolpyruvate</name>
        <dbReference type="ChEBI" id="CHEBI:58702"/>
    </ligand>
</feature>
<dbReference type="STRING" id="295108.HT99x_00149"/>
<keyword evidence="4 8" id="KW-0028">Amino-acid biosynthesis</keyword>
<comment type="similarity">
    <text evidence="2 8">Belongs to the EPSP synthase family.</text>
</comment>
<feature type="binding site" evidence="8">
    <location>
        <position position="165"/>
    </location>
    <ligand>
        <name>3-phosphoshikimate</name>
        <dbReference type="ChEBI" id="CHEBI:145989"/>
    </ligand>
</feature>
<dbReference type="GO" id="GO:0003866">
    <property type="term" value="F:3-phosphoshikimate 1-carboxyvinyltransferase activity"/>
    <property type="evidence" value="ECO:0007669"/>
    <property type="project" value="UniProtKB-UniRule"/>
</dbReference>
<feature type="binding site" evidence="8">
    <location>
        <position position="93"/>
    </location>
    <ligand>
        <name>phosphoenolpyruvate</name>
        <dbReference type="ChEBI" id="CHEBI:58702"/>
    </ligand>
</feature>
<evidence type="ECO:0000256" key="6">
    <source>
        <dbReference type="ARBA" id="ARBA00023141"/>
    </source>
</evidence>
<dbReference type="RefSeq" id="WP_075064807.1">
    <property type="nucleotide sequence ID" value="NZ_LKAJ02000001.1"/>
</dbReference>
<dbReference type="GO" id="GO:0009073">
    <property type="term" value="P:aromatic amino acid family biosynthetic process"/>
    <property type="evidence" value="ECO:0007669"/>
    <property type="project" value="UniProtKB-KW"/>
</dbReference>
<protein>
    <recommendedName>
        <fullName evidence="8">3-phosphoshikimate 1-carboxyvinyltransferase</fullName>
        <ecNumber evidence="8">2.5.1.19</ecNumber>
    </recommendedName>
    <alternativeName>
        <fullName evidence="8">5-enolpyruvylshikimate-3-phosphate synthase</fullName>
        <shortName evidence="8">EPSP synthase</shortName>
        <shortName evidence="8">EPSPS</shortName>
    </alternativeName>
</protein>
<dbReference type="Proteomes" id="UP000051497">
    <property type="component" value="Unassembled WGS sequence"/>
</dbReference>
<dbReference type="InterPro" id="IPR036968">
    <property type="entry name" value="Enolpyruvate_Tfrase_sf"/>
</dbReference>
<comment type="function">
    <text evidence="8">Catalyzes the transfer of the enolpyruvyl moiety of phosphoenolpyruvate (PEP) to the 5-hydroxyl of shikimate-3-phosphate (S3P) to produce enolpyruvyl shikimate-3-phosphate and inorganic phosphate.</text>
</comment>
<dbReference type="AlphaFoldDB" id="A0A0Q9Z2A9"/>
<feature type="binding site" evidence="8">
    <location>
        <position position="338"/>
    </location>
    <ligand>
        <name>3-phosphoshikimate</name>
        <dbReference type="ChEBI" id="CHEBI:145989"/>
    </ligand>
</feature>
<feature type="binding site" evidence="8">
    <location>
        <position position="121"/>
    </location>
    <ligand>
        <name>phosphoenolpyruvate</name>
        <dbReference type="ChEBI" id="CHEBI:58702"/>
    </ligand>
</feature>
<dbReference type="InterPro" id="IPR001986">
    <property type="entry name" value="Enolpyruvate_Tfrase_dom"/>
</dbReference>
<dbReference type="UniPathway" id="UPA00053">
    <property type="reaction ID" value="UER00089"/>
</dbReference>
<feature type="binding site" evidence="8">
    <location>
        <position position="26"/>
    </location>
    <ligand>
        <name>3-phosphoshikimate</name>
        <dbReference type="ChEBI" id="CHEBI:145989"/>
    </ligand>
</feature>
<name>A0A0Q9Z2A9_9GAMM</name>
<keyword evidence="6 8" id="KW-0057">Aromatic amino acid biosynthesis</keyword>
<comment type="caution">
    <text evidence="10">The sequence shown here is derived from an EMBL/GenBank/DDBJ whole genome shotgun (WGS) entry which is preliminary data.</text>
</comment>
<dbReference type="PANTHER" id="PTHR21090:SF5">
    <property type="entry name" value="PENTAFUNCTIONAL AROM POLYPEPTIDE"/>
    <property type="match status" value="1"/>
</dbReference>
<dbReference type="InterPro" id="IPR013792">
    <property type="entry name" value="RNA3'P_cycl/enolpyr_Trfase_a/b"/>
</dbReference>
<evidence type="ECO:0000256" key="3">
    <source>
        <dbReference type="ARBA" id="ARBA00022490"/>
    </source>
</evidence>
<evidence type="ECO:0000313" key="11">
    <source>
        <dbReference type="EMBL" id="MCS5712024.1"/>
    </source>
</evidence>
<dbReference type="GO" id="GO:0008652">
    <property type="term" value="P:amino acid biosynthetic process"/>
    <property type="evidence" value="ECO:0007669"/>
    <property type="project" value="UniProtKB-KW"/>
</dbReference>
<evidence type="ECO:0000256" key="2">
    <source>
        <dbReference type="ARBA" id="ARBA00009948"/>
    </source>
</evidence>
<reference evidence="11" key="2">
    <citation type="journal article" date="2016" name="Genome Announc.">
        <title>Draft Genome Sequences of Two Novel Amoeba-Resistant Intranuclear Bacteria, 'Candidatus Berkiella cookevillensis' and 'Candidatus Berkiella aquae'.</title>
        <authorList>
            <person name="Mehari Y.T."/>
            <person name="Arivett B.A."/>
            <person name="Farone A.L."/>
            <person name="Gunderson J.H."/>
            <person name="Farone M.B."/>
        </authorList>
    </citation>
    <scope>NUCLEOTIDE SEQUENCE</scope>
    <source>
        <strain evidence="11">HT99</strain>
    </source>
</reference>
<evidence type="ECO:0000256" key="5">
    <source>
        <dbReference type="ARBA" id="ARBA00022679"/>
    </source>
</evidence>
<evidence type="ECO:0000256" key="4">
    <source>
        <dbReference type="ARBA" id="ARBA00022605"/>
    </source>
</evidence>
<accession>A0A0Q9Z2A9</accession>